<accession>A0A804L2Q1</accession>
<reference evidence="1" key="1">
    <citation type="submission" date="2021-03" db="EMBL/GenBank/DDBJ databases">
        <authorList>
            <consortium name="Genoscope - CEA"/>
            <person name="William W."/>
        </authorList>
    </citation>
    <scope>NUCLEOTIDE SEQUENCE</scope>
    <source>
        <strain evidence="1">Doubled-haploid Pahang</strain>
    </source>
</reference>
<protein>
    <submittedName>
        <fullName evidence="1">(wild Malaysian banana) hypothetical protein</fullName>
    </submittedName>
</protein>
<sequence>MCLATLFSVSSSVDWQQQNMQMLQTGACNHSQDDAVETEACFSHSAVTFTYNYNTASSV</sequence>
<dbReference type="Proteomes" id="UP000012960">
    <property type="component" value="Unplaced"/>
</dbReference>
<reference evidence="2" key="2">
    <citation type="submission" date="2021-05" db="UniProtKB">
        <authorList>
            <consortium name="EnsemblPlants"/>
        </authorList>
    </citation>
    <scope>IDENTIFICATION</scope>
    <source>
        <strain evidence="2">subsp. malaccensis</strain>
    </source>
</reference>
<evidence type="ECO:0000313" key="1">
    <source>
        <dbReference type="EMBL" id="CAG1863141.1"/>
    </source>
</evidence>
<proteinExistence type="predicted"/>
<evidence type="ECO:0000313" key="2">
    <source>
        <dbReference type="EnsemblPlants" id="Ma11_p00540.1"/>
    </source>
</evidence>
<organism evidence="2 3">
    <name type="scientific">Musa acuminata subsp. malaccensis</name>
    <name type="common">Wild banana</name>
    <name type="synonym">Musa malaccensis</name>
    <dbReference type="NCBI Taxonomy" id="214687"/>
    <lineage>
        <taxon>Eukaryota</taxon>
        <taxon>Viridiplantae</taxon>
        <taxon>Streptophyta</taxon>
        <taxon>Embryophyta</taxon>
        <taxon>Tracheophyta</taxon>
        <taxon>Spermatophyta</taxon>
        <taxon>Magnoliopsida</taxon>
        <taxon>Liliopsida</taxon>
        <taxon>Zingiberales</taxon>
        <taxon>Musaceae</taxon>
        <taxon>Musa</taxon>
    </lineage>
</organism>
<evidence type="ECO:0000313" key="3">
    <source>
        <dbReference type="Proteomes" id="UP000012960"/>
    </source>
</evidence>
<keyword evidence="3" id="KW-1185">Reference proteome</keyword>
<dbReference type="Gramene" id="Ma11_t00540.1">
    <property type="protein sequence ID" value="Ma11_p00540.1"/>
    <property type="gene ID" value="Ma11_g00540"/>
</dbReference>
<dbReference type="AlphaFoldDB" id="A0A804L2Q1"/>
<gene>
    <name evidence="1" type="ORF">GSMUA_24870.1</name>
</gene>
<name>A0A804L2Q1_MUSAM</name>
<dbReference type="EnsemblPlants" id="Ma11_t00540.1">
    <property type="protein sequence ID" value="Ma11_p00540.1"/>
    <property type="gene ID" value="Ma11_g00540"/>
</dbReference>
<dbReference type="InParanoid" id="A0A804L2Q1"/>
<dbReference type="EMBL" id="HG996475">
    <property type="protein sequence ID" value="CAG1863141.1"/>
    <property type="molecule type" value="Genomic_DNA"/>
</dbReference>